<dbReference type="EMBL" id="UYRW01005665">
    <property type="protein sequence ID" value="VDM93948.1"/>
    <property type="molecule type" value="Genomic_DNA"/>
</dbReference>
<dbReference type="InterPro" id="IPR026082">
    <property type="entry name" value="ABCA"/>
</dbReference>
<evidence type="ECO:0000313" key="4">
    <source>
        <dbReference type="Proteomes" id="UP000271087"/>
    </source>
</evidence>
<dbReference type="GO" id="GO:0016887">
    <property type="term" value="F:ATP hydrolysis activity"/>
    <property type="evidence" value="ECO:0007669"/>
    <property type="project" value="InterPro"/>
</dbReference>
<keyword evidence="1" id="KW-0472">Membrane</keyword>
<proteinExistence type="predicted"/>
<accession>A0A182EQ11</accession>
<dbReference type="GO" id="GO:0005524">
    <property type="term" value="F:ATP binding"/>
    <property type="evidence" value="ECO:0007669"/>
    <property type="project" value="InterPro"/>
</dbReference>
<dbReference type="Pfam" id="PF00005">
    <property type="entry name" value="ABC_tran"/>
    <property type="match status" value="1"/>
</dbReference>
<dbReference type="PANTHER" id="PTHR19229:SF250">
    <property type="entry name" value="ABC TRANSPORTER DOMAIN-CONTAINING PROTEIN-RELATED"/>
    <property type="match status" value="1"/>
</dbReference>
<dbReference type="InterPro" id="IPR003439">
    <property type="entry name" value="ABC_transporter-like_ATP-bd"/>
</dbReference>
<keyword evidence="1" id="KW-1133">Transmembrane helix</keyword>
<dbReference type="CDD" id="cd03263">
    <property type="entry name" value="ABC_subfamily_A"/>
    <property type="match status" value="1"/>
</dbReference>
<feature type="domain" description="ABC transporter" evidence="2">
    <location>
        <begin position="1"/>
        <end position="185"/>
    </location>
</feature>
<dbReference type="Proteomes" id="UP000271087">
    <property type="component" value="Unassembled WGS sequence"/>
</dbReference>
<dbReference type="WBParaSite" id="nOo.2.0.1.t10221-RA">
    <property type="protein sequence ID" value="nOo.2.0.1.t10221-RA"/>
    <property type="gene ID" value="nOo.2.0.1.g10221"/>
</dbReference>
<dbReference type="GO" id="GO:0140359">
    <property type="term" value="F:ABC-type transporter activity"/>
    <property type="evidence" value="ECO:0007669"/>
    <property type="project" value="InterPro"/>
</dbReference>
<sequence>METICVRQPTSGTAYIEGYDIRKDLPEIQTRLGFCPQYNIIFDCLTVIEHLEFFCKLKGREWQVEEANDLLQRLKIDHKAHVYGLYLSGGQKRKLSLAIALIGCSEVVLLDEPTSGMDPDARHETWSLLQEEKKRRTILLTTHYMDEADILGDRITILAYGQLQCTGSGLFLKKKYAGEYRLTILYNDDKKADEHATMILKTLNLLRQFILGVTIYSSNGFEVTFLLPADQRQNFPSLFQQLEKNTDLLGINTFGVSVTTMEEVFLRVCQRAAKKLLPVSDSDISEEKNHHIEISEFKYKNRLKGYPYYLQHFRAMFHKRFAYFFRKRTFFLLELLFPAISMLLILEGCLMIPVPKEQPNLPIDLQPYTSYGTIANIYVQNATVANFQTSLE</sequence>
<dbReference type="STRING" id="42157.A0A182EQ11"/>
<dbReference type="PROSITE" id="PS00211">
    <property type="entry name" value="ABC_TRANSPORTER_1"/>
    <property type="match status" value="1"/>
</dbReference>
<dbReference type="PANTHER" id="PTHR19229">
    <property type="entry name" value="ATP-BINDING CASSETTE TRANSPORTER SUBFAMILY A ABCA"/>
    <property type="match status" value="1"/>
</dbReference>
<dbReference type="SUPFAM" id="SSF52540">
    <property type="entry name" value="P-loop containing nucleoside triphosphate hydrolases"/>
    <property type="match status" value="1"/>
</dbReference>
<dbReference type="GO" id="GO:0005319">
    <property type="term" value="F:lipid transporter activity"/>
    <property type="evidence" value="ECO:0007669"/>
    <property type="project" value="TreeGrafter"/>
</dbReference>
<dbReference type="Gene3D" id="3.40.50.300">
    <property type="entry name" value="P-loop containing nucleotide triphosphate hydrolases"/>
    <property type="match status" value="1"/>
</dbReference>
<evidence type="ECO:0000256" key="1">
    <source>
        <dbReference type="SAM" id="Phobius"/>
    </source>
</evidence>
<reference evidence="5" key="1">
    <citation type="submission" date="2016-06" db="UniProtKB">
        <authorList>
            <consortium name="WormBaseParasite"/>
        </authorList>
    </citation>
    <scope>IDENTIFICATION</scope>
</reference>
<protein>
    <submittedName>
        <fullName evidence="5">ABC transporter domain-containing protein</fullName>
    </submittedName>
</protein>
<dbReference type="OrthoDB" id="416154at2759"/>
<organism evidence="5">
    <name type="scientific">Onchocerca ochengi</name>
    <name type="common">Filarial nematode worm</name>
    <dbReference type="NCBI Taxonomy" id="42157"/>
    <lineage>
        <taxon>Eukaryota</taxon>
        <taxon>Metazoa</taxon>
        <taxon>Ecdysozoa</taxon>
        <taxon>Nematoda</taxon>
        <taxon>Chromadorea</taxon>
        <taxon>Rhabditida</taxon>
        <taxon>Spirurina</taxon>
        <taxon>Spiruromorpha</taxon>
        <taxon>Filarioidea</taxon>
        <taxon>Onchocercidae</taxon>
        <taxon>Onchocerca</taxon>
    </lineage>
</organism>
<dbReference type="AlphaFoldDB" id="A0A182EQ11"/>
<dbReference type="GO" id="GO:0016020">
    <property type="term" value="C:membrane"/>
    <property type="evidence" value="ECO:0007669"/>
    <property type="project" value="InterPro"/>
</dbReference>
<reference evidence="3 4" key="2">
    <citation type="submission" date="2018-08" db="EMBL/GenBank/DDBJ databases">
        <authorList>
            <person name="Laetsch R D."/>
            <person name="Stevens L."/>
            <person name="Kumar S."/>
            <person name="Blaxter L. M."/>
        </authorList>
    </citation>
    <scope>NUCLEOTIDE SEQUENCE [LARGE SCALE GENOMIC DNA]</scope>
</reference>
<dbReference type="PROSITE" id="PS50893">
    <property type="entry name" value="ABC_TRANSPORTER_2"/>
    <property type="match status" value="1"/>
</dbReference>
<evidence type="ECO:0000313" key="3">
    <source>
        <dbReference type="EMBL" id="VDM93948.1"/>
    </source>
</evidence>
<name>A0A182EQ11_ONCOC</name>
<evidence type="ECO:0000313" key="5">
    <source>
        <dbReference type="WBParaSite" id="nOo.2.0.1.t10221-RA"/>
    </source>
</evidence>
<keyword evidence="4" id="KW-1185">Reference proteome</keyword>
<dbReference type="InterPro" id="IPR017871">
    <property type="entry name" value="ABC_transporter-like_CS"/>
</dbReference>
<dbReference type="InterPro" id="IPR027417">
    <property type="entry name" value="P-loop_NTPase"/>
</dbReference>
<gene>
    <name evidence="3" type="ORF">NOO_LOCUS10221</name>
</gene>
<evidence type="ECO:0000259" key="2">
    <source>
        <dbReference type="PROSITE" id="PS50893"/>
    </source>
</evidence>
<feature type="transmembrane region" description="Helical" evidence="1">
    <location>
        <begin position="330"/>
        <end position="354"/>
    </location>
</feature>
<keyword evidence="1" id="KW-0812">Transmembrane</keyword>